<evidence type="ECO:0000259" key="3">
    <source>
        <dbReference type="Pfam" id="PF26337"/>
    </source>
</evidence>
<dbReference type="InterPro" id="IPR058591">
    <property type="entry name" value="Gtf3_N"/>
</dbReference>
<organism evidence="4 5">
    <name type="scientific">Lentilactobacillus sunkii</name>
    <dbReference type="NCBI Taxonomy" id="481719"/>
    <lineage>
        <taxon>Bacteria</taxon>
        <taxon>Bacillati</taxon>
        <taxon>Bacillota</taxon>
        <taxon>Bacilli</taxon>
        <taxon>Lactobacillales</taxon>
        <taxon>Lactobacillaceae</taxon>
        <taxon>Lentilactobacillus</taxon>
    </lineage>
</organism>
<dbReference type="AlphaFoldDB" id="A0A1E7XBW4"/>
<dbReference type="PIRSF" id="PIRSF007023">
    <property type="entry name" value="UDP-Galf_transf"/>
    <property type="match status" value="1"/>
</dbReference>
<dbReference type="STRING" id="481719.LASUN_16720"/>
<dbReference type="GO" id="GO:0016757">
    <property type="term" value="F:glycosyltransferase activity"/>
    <property type="evidence" value="ECO:0007669"/>
    <property type="project" value="UniProtKB-KW"/>
</dbReference>
<evidence type="ECO:0000256" key="1">
    <source>
        <dbReference type="ARBA" id="ARBA00022679"/>
    </source>
</evidence>
<feature type="domain" description="Glucosyltransferase 3-like C-terminal" evidence="3">
    <location>
        <begin position="173"/>
        <end position="334"/>
    </location>
</feature>
<sequence length="340" mass="37986">MISLDTANQKSFNAGSKAREDVTYFLKKRGMHSFVINSGYSRFFAIRELNRLSSLYNLARKLTPFEKVIVQYPLNINVIDKILLRLLLKRKRSELILLIHDLLSIQGLNPNKKIKDEVDEFNDSDGIITHNQAMSEFLVKNGLKANNSPIDFFDYHSQKSVIDDETPKNFQHIVFAGNLAKSKFLLQIPEMKDLTWDIFGAGISPEKLPIFVNYHGPVAPEILPSVLPKGWGLVWDGDRADAISGVGGEYLKINSPHKASLYLASGLPVVVWQESALAALVEDKHLGIAVNSLQEIEGRIRGINKNELITMQKSVVEYSKLITSGGMLANALANLENKSL</sequence>
<comment type="caution">
    <text evidence="4">The sequence shown here is derived from an EMBL/GenBank/DDBJ whole genome shotgun (WGS) entry which is preliminary data.</text>
</comment>
<protein>
    <submittedName>
        <fullName evidence="4">Beta-1,6-galactofuranosyltransferase WbbI</fullName>
        <ecNumber evidence="4">2.4.1.-</ecNumber>
    </submittedName>
</protein>
<name>A0A1E7XBW4_9LACO</name>
<evidence type="ECO:0000259" key="2">
    <source>
        <dbReference type="Pfam" id="PF26334"/>
    </source>
</evidence>
<dbReference type="Pfam" id="PF26334">
    <property type="entry name" value="Gtf3_N"/>
    <property type="match status" value="1"/>
</dbReference>
<evidence type="ECO:0000313" key="4">
    <source>
        <dbReference type="EMBL" id="OFA10604.1"/>
    </source>
</evidence>
<accession>A0A1E7XBW4</accession>
<feature type="domain" description="Glucosyltransferase 3-like N-terminal" evidence="2">
    <location>
        <begin position="8"/>
        <end position="145"/>
    </location>
</feature>
<dbReference type="EMBL" id="MIQE01000016">
    <property type="protein sequence ID" value="OFA10604.1"/>
    <property type="molecule type" value="Genomic_DNA"/>
</dbReference>
<dbReference type="Proteomes" id="UP000177010">
    <property type="component" value="Unassembled WGS sequence"/>
</dbReference>
<dbReference type="RefSeq" id="WP_070368073.1">
    <property type="nucleotide sequence ID" value="NZ_MIQE01000016.1"/>
</dbReference>
<proteinExistence type="predicted"/>
<dbReference type="Gene3D" id="3.40.50.2000">
    <property type="entry name" value="Glycogen Phosphorylase B"/>
    <property type="match status" value="2"/>
</dbReference>
<evidence type="ECO:0000313" key="5">
    <source>
        <dbReference type="Proteomes" id="UP000177010"/>
    </source>
</evidence>
<keyword evidence="1 4" id="KW-0808">Transferase</keyword>
<dbReference type="EC" id="2.4.1.-" evidence="4"/>
<reference evidence="4 5" key="1">
    <citation type="submission" date="2016-09" db="EMBL/GenBank/DDBJ databases">
        <title>Genome Sequence of Lactobacillus sunkii Strain CG01.</title>
        <authorList>
            <person name="Poehlein A."/>
            <person name="Gabris C."/>
            <person name="Bengelsdorf F.R."/>
            <person name="Duerre P."/>
            <person name="Daniel R."/>
        </authorList>
    </citation>
    <scope>NUCLEOTIDE SEQUENCE [LARGE SCALE GENOMIC DNA]</scope>
    <source>
        <strain evidence="4 5">CG_D</strain>
    </source>
</reference>
<dbReference type="Pfam" id="PF26337">
    <property type="entry name" value="Gtf3_C"/>
    <property type="match status" value="1"/>
</dbReference>
<keyword evidence="4" id="KW-0328">Glycosyltransferase</keyword>
<gene>
    <name evidence="4" type="primary">wbbI</name>
    <name evidence="4" type="ORF">LASUN_16720</name>
</gene>
<dbReference type="InterPro" id="IPR058592">
    <property type="entry name" value="Gtf3_C"/>
</dbReference>